<feature type="chain" id="PRO_5012216770" evidence="3">
    <location>
        <begin position="21"/>
        <end position="235"/>
    </location>
</feature>
<keyword evidence="1" id="KW-1015">Disulfide bond</keyword>
<dbReference type="EMBL" id="NEDP02004193">
    <property type="protein sequence ID" value="OWF46365.1"/>
    <property type="molecule type" value="Genomic_DNA"/>
</dbReference>
<feature type="signal peptide" evidence="3">
    <location>
        <begin position="1"/>
        <end position="20"/>
    </location>
</feature>
<keyword evidence="6" id="KW-1185">Reference proteome</keyword>
<feature type="domain" description="ShKT" evidence="4">
    <location>
        <begin position="100"/>
        <end position="134"/>
    </location>
</feature>
<dbReference type="STRING" id="6573.A0A210QCD2"/>
<sequence length="235" mass="25879">MADTGITVALIAVMIQIISASKLMNVDSHQLADKEGQASQLNYIQAISKVLKARDTKKNDLNTDCTDDHIYCDRWAAIGECFNNPIYMQTNCRYSCGICCANNNAQCGYWAATGECYINPDYMLVNCRLSCGECCADNHNRCEYWAATGECFEQIDFMMENCAMSCGQCPGGGLYDGRDVTRDLDSSLPGTRDDSREQLGTDDKLKRAKAHWEPRTSTSSKGHNGPPGTRDAGSK</sequence>
<feature type="compositionally biased region" description="Basic and acidic residues" evidence="2">
    <location>
        <begin position="183"/>
        <end position="214"/>
    </location>
</feature>
<feature type="disulfide bond" evidence="1">
    <location>
        <begin position="65"/>
        <end position="99"/>
    </location>
</feature>
<dbReference type="SMART" id="SM00254">
    <property type="entry name" value="ShKT"/>
    <property type="match status" value="3"/>
</dbReference>
<evidence type="ECO:0000313" key="5">
    <source>
        <dbReference type="EMBL" id="OWF46365.1"/>
    </source>
</evidence>
<organism evidence="5 6">
    <name type="scientific">Mizuhopecten yessoensis</name>
    <name type="common">Japanese scallop</name>
    <name type="synonym">Patinopecten yessoensis</name>
    <dbReference type="NCBI Taxonomy" id="6573"/>
    <lineage>
        <taxon>Eukaryota</taxon>
        <taxon>Metazoa</taxon>
        <taxon>Spiralia</taxon>
        <taxon>Lophotrochozoa</taxon>
        <taxon>Mollusca</taxon>
        <taxon>Bivalvia</taxon>
        <taxon>Autobranchia</taxon>
        <taxon>Pteriomorphia</taxon>
        <taxon>Pectinida</taxon>
        <taxon>Pectinoidea</taxon>
        <taxon>Pectinidae</taxon>
        <taxon>Mizuhopecten</taxon>
    </lineage>
</organism>
<proteinExistence type="predicted"/>
<protein>
    <submittedName>
        <fullName evidence="5">Tyrosinase-like protein tyr-3</fullName>
    </submittedName>
</protein>
<comment type="caution">
    <text evidence="5">The sequence shown here is derived from an EMBL/GenBank/DDBJ whole genome shotgun (WGS) entry which is preliminary data.</text>
</comment>
<accession>A0A210QCD2</accession>
<evidence type="ECO:0000259" key="4">
    <source>
        <dbReference type="PROSITE" id="PS51670"/>
    </source>
</evidence>
<evidence type="ECO:0000256" key="3">
    <source>
        <dbReference type="SAM" id="SignalP"/>
    </source>
</evidence>
<reference evidence="5 6" key="1">
    <citation type="journal article" date="2017" name="Nat. Ecol. Evol.">
        <title>Scallop genome provides insights into evolution of bilaterian karyotype and development.</title>
        <authorList>
            <person name="Wang S."/>
            <person name="Zhang J."/>
            <person name="Jiao W."/>
            <person name="Li J."/>
            <person name="Xun X."/>
            <person name="Sun Y."/>
            <person name="Guo X."/>
            <person name="Huan P."/>
            <person name="Dong B."/>
            <person name="Zhang L."/>
            <person name="Hu X."/>
            <person name="Sun X."/>
            <person name="Wang J."/>
            <person name="Zhao C."/>
            <person name="Wang Y."/>
            <person name="Wang D."/>
            <person name="Huang X."/>
            <person name="Wang R."/>
            <person name="Lv J."/>
            <person name="Li Y."/>
            <person name="Zhang Z."/>
            <person name="Liu B."/>
            <person name="Lu W."/>
            <person name="Hui Y."/>
            <person name="Liang J."/>
            <person name="Zhou Z."/>
            <person name="Hou R."/>
            <person name="Li X."/>
            <person name="Liu Y."/>
            <person name="Li H."/>
            <person name="Ning X."/>
            <person name="Lin Y."/>
            <person name="Zhao L."/>
            <person name="Xing Q."/>
            <person name="Dou J."/>
            <person name="Li Y."/>
            <person name="Mao J."/>
            <person name="Guo H."/>
            <person name="Dou H."/>
            <person name="Li T."/>
            <person name="Mu C."/>
            <person name="Jiang W."/>
            <person name="Fu Q."/>
            <person name="Fu X."/>
            <person name="Miao Y."/>
            <person name="Liu J."/>
            <person name="Yu Q."/>
            <person name="Li R."/>
            <person name="Liao H."/>
            <person name="Li X."/>
            <person name="Kong Y."/>
            <person name="Jiang Z."/>
            <person name="Chourrout D."/>
            <person name="Li R."/>
            <person name="Bao Z."/>
        </authorList>
    </citation>
    <scope>NUCLEOTIDE SEQUENCE [LARGE SCALE GENOMIC DNA]</scope>
    <source>
        <strain evidence="5 6">PY_sf001</strain>
    </source>
</reference>
<feature type="disulfide bond" evidence="1">
    <location>
        <begin position="135"/>
        <end position="169"/>
    </location>
</feature>
<feature type="disulfide bond" evidence="1">
    <location>
        <begin position="100"/>
        <end position="134"/>
    </location>
</feature>
<dbReference type="AlphaFoldDB" id="A0A210QCD2"/>
<evidence type="ECO:0000313" key="6">
    <source>
        <dbReference type="Proteomes" id="UP000242188"/>
    </source>
</evidence>
<feature type="domain" description="ShKT" evidence="4">
    <location>
        <begin position="135"/>
        <end position="169"/>
    </location>
</feature>
<dbReference type="PROSITE" id="PS51670">
    <property type="entry name" value="SHKT"/>
    <property type="match status" value="3"/>
</dbReference>
<evidence type="ECO:0000256" key="2">
    <source>
        <dbReference type="SAM" id="MobiDB-lite"/>
    </source>
</evidence>
<dbReference type="OrthoDB" id="6132182at2759"/>
<name>A0A210QCD2_MIZYE</name>
<dbReference type="Proteomes" id="UP000242188">
    <property type="component" value="Unassembled WGS sequence"/>
</dbReference>
<feature type="region of interest" description="Disordered" evidence="2">
    <location>
        <begin position="183"/>
        <end position="235"/>
    </location>
</feature>
<feature type="domain" description="ShKT" evidence="4">
    <location>
        <begin position="65"/>
        <end position="99"/>
    </location>
</feature>
<keyword evidence="3" id="KW-0732">Signal</keyword>
<evidence type="ECO:0000256" key="1">
    <source>
        <dbReference type="PROSITE-ProRule" id="PRU01005"/>
    </source>
</evidence>
<dbReference type="Pfam" id="PF01549">
    <property type="entry name" value="ShK"/>
    <property type="match status" value="3"/>
</dbReference>
<comment type="caution">
    <text evidence="1">Lacks conserved residue(s) required for the propagation of feature annotation.</text>
</comment>
<dbReference type="InterPro" id="IPR003582">
    <property type="entry name" value="ShKT_dom"/>
</dbReference>
<gene>
    <name evidence="5" type="ORF">KP79_PYT19934</name>
</gene>